<reference evidence="10 11" key="1">
    <citation type="submission" date="2023-06" db="EMBL/GenBank/DDBJ databases">
        <title>Identification and characterization of antibiotic-resistant Gram-negative bacteria.</title>
        <authorList>
            <person name="Cho G.-S."/>
            <person name="Lee J."/>
            <person name="Tai E."/>
            <person name="Jeong S."/>
            <person name="Kim I."/>
            <person name="Kim B.-E."/>
            <person name="Jeong M.-I."/>
            <person name="Oh K.-K."/>
            <person name="Franz C.M.A.P."/>
        </authorList>
    </citation>
    <scope>NUCLEOTIDE SEQUENCE [LARGE SCALE GENOMIC DNA]</scope>
    <source>
        <strain evidence="10 11">V106_12</strain>
    </source>
</reference>
<feature type="signal peptide" evidence="7">
    <location>
        <begin position="1"/>
        <end position="21"/>
    </location>
</feature>
<organism evidence="10 11">
    <name type="scientific">Lelliottia wanjuensis</name>
    <dbReference type="NCBI Taxonomy" id="3050585"/>
    <lineage>
        <taxon>Bacteria</taxon>
        <taxon>Pseudomonadati</taxon>
        <taxon>Pseudomonadota</taxon>
        <taxon>Gammaproteobacteria</taxon>
        <taxon>Enterobacterales</taxon>
        <taxon>Enterobacteriaceae</taxon>
        <taxon>Lelliottia</taxon>
    </lineage>
</organism>
<evidence type="ECO:0000256" key="6">
    <source>
        <dbReference type="SAM" id="MobiDB-lite"/>
    </source>
</evidence>
<dbReference type="PANTHER" id="PTHR30251:SF1">
    <property type="entry name" value="FIMBRIAL CHAPARONE"/>
    <property type="match status" value="1"/>
</dbReference>
<dbReference type="InterPro" id="IPR050643">
    <property type="entry name" value="Periplasmic_pilus_chap"/>
</dbReference>
<dbReference type="GO" id="GO:0071555">
    <property type="term" value="P:cell wall organization"/>
    <property type="evidence" value="ECO:0007669"/>
    <property type="project" value="InterPro"/>
</dbReference>
<evidence type="ECO:0000313" key="10">
    <source>
        <dbReference type="EMBL" id="MDK9363584.1"/>
    </source>
</evidence>
<evidence type="ECO:0000256" key="1">
    <source>
        <dbReference type="ARBA" id="ARBA00004418"/>
    </source>
</evidence>
<evidence type="ECO:0000313" key="11">
    <source>
        <dbReference type="Proteomes" id="UP001223214"/>
    </source>
</evidence>
<dbReference type="SUPFAM" id="SSF49354">
    <property type="entry name" value="PapD-like"/>
    <property type="match status" value="1"/>
</dbReference>
<keyword evidence="4" id="KW-0574">Periplasm</keyword>
<keyword evidence="3 7" id="KW-0732">Signal</keyword>
<dbReference type="Pfam" id="PF02753">
    <property type="entry name" value="PapD_C"/>
    <property type="match status" value="1"/>
</dbReference>
<dbReference type="RefSeq" id="WP_285149825.1">
    <property type="nucleotide sequence ID" value="NZ_JASSOM010000050.1"/>
</dbReference>
<comment type="caution">
    <text evidence="10">The sequence shown here is derived from an EMBL/GenBank/DDBJ whole genome shotgun (WGS) entry which is preliminary data.</text>
</comment>
<feature type="domain" description="Pili assembly chaperone C-terminal" evidence="9">
    <location>
        <begin position="156"/>
        <end position="209"/>
    </location>
</feature>
<dbReference type="Gene3D" id="2.60.40.10">
    <property type="entry name" value="Immunoglobulins"/>
    <property type="match status" value="2"/>
</dbReference>
<protein>
    <submittedName>
        <fullName evidence="10">Molecular chaperone</fullName>
    </submittedName>
</protein>
<evidence type="ECO:0000256" key="4">
    <source>
        <dbReference type="ARBA" id="ARBA00022764"/>
    </source>
</evidence>
<evidence type="ECO:0000256" key="3">
    <source>
        <dbReference type="ARBA" id="ARBA00022729"/>
    </source>
</evidence>
<evidence type="ECO:0000256" key="7">
    <source>
        <dbReference type="SAM" id="SignalP"/>
    </source>
</evidence>
<gene>
    <name evidence="10" type="ORF">QQF32_10305</name>
</gene>
<dbReference type="GO" id="GO:0030288">
    <property type="term" value="C:outer membrane-bounded periplasmic space"/>
    <property type="evidence" value="ECO:0007669"/>
    <property type="project" value="InterPro"/>
</dbReference>
<sequence length="240" mass="26465">MNKMNKSFPVLALFCSFTAHAGIVINGTRFVFPEAAESLTVDMNNTATTDFLVQTKISPLQGNTIFVATPPLMMVGGGHAGKIRIIRTGGILPADRESLFYLTIAAIPAGRPEANSLQIAVKSRMKLFYRPVGLNEGADLAYQKLQWEMNDGALQVSNPTPYFVTLSQLKINDQPVEQRNMVAPFSSLKVPGCHESASCQVQWQSLNDYAALMPVRKTSVARSHPNLLPQQKEKTREDER</sequence>
<dbReference type="Proteomes" id="UP001223214">
    <property type="component" value="Unassembled WGS sequence"/>
</dbReference>
<feature type="chain" id="PRO_5042903198" evidence="7">
    <location>
        <begin position="22"/>
        <end position="240"/>
    </location>
</feature>
<dbReference type="InterPro" id="IPR016148">
    <property type="entry name" value="Pili_assmbl_chaperone_C"/>
</dbReference>
<proteinExistence type="inferred from homology"/>
<dbReference type="InterPro" id="IPR013783">
    <property type="entry name" value="Ig-like_fold"/>
</dbReference>
<feature type="domain" description="Pili assembly chaperone N-terminal" evidence="8">
    <location>
        <begin position="22"/>
        <end position="134"/>
    </location>
</feature>
<dbReference type="SUPFAM" id="SSF49584">
    <property type="entry name" value="Periplasmic chaperone C-domain"/>
    <property type="match status" value="1"/>
</dbReference>
<accession>A0AAP4D3D1</accession>
<keyword evidence="11" id="KW-1185">Reference proteome</keyword>
<dbReference type="PANTHER" id="PTHR30251">
    <property type="entry name" value="PILUS ASSEMBLY CHAPERONE"/>
    <property type="match status" value="1"/>
</dbReference>
<evidence type="ECO:0000256" key="5">
    <source>
        <dbReference type="ARBA" id="ARBA00023186"/>
    </source>
</evidence>
<feature type="compositionally biased region" description="Basic and acidic residues" evidence="6">
    <location>
        <begin position="231"/>
        <end position="240"/>
    </location>
</feature>
<name>A0AAP4D3D1_9ENTR</name>
<dbReference type="Pfam" id="PF00345">
    <property type="entry name" value="PapD_N"/>
    <property type="match status" value="1"/>
</dbReference>
<evidence type="ECO:0000256" key="2">
    <source>
        <dbReference type="ARBA" id="ARBA00007399"/>
    </source>
</evidence>
<dbReference type="PRINTS" id="PR00969">
    <property type="entry name" value="CHAPERONPILI"/>
</dbReference>
<dbReference type="InterPro" id="IPR001829">
    <property type="entry name" value="Pili_assmbl_chaperone_bac"/>
</dbReference>
<dbReference type="InterPro" id="IPR016147">
    <property type="entry name" value="Pili_assmbl_chaperone_N"/>
</dbReference>
<dbReference type="AlphaFoldDB" id="A0AAP4D3D1"/>
<keyword evidence="5" id="KW-0143">Chaperone</keyword>
<dbReference type="InterPro" id="IPR036316">
    <property type="entry name" value="Pili_assmbl_chap_C_dom_sf"/>
</dbReference>
<evidence type="ECO:0000259" key="9">
    <source>
        <dbReference type="Pfam" id="PF02753"/>
    </source>
</evidence>
<dbReference type="InterPro" id="IPR008962">
    <property type="entry name" value="PapD-like_sf"/>
</dbReference>
<comment type="similarity">
    <text evidence="2">Belongs to the periplasmic pilus chaperone family.</text>
</comment>
<evidence type="ECO:0000259" key="8">
    <source>
        <dbReference type="Pfam" id="PF00345"/>
    </source>
</evidence>
<comment type="subcellular location">
    <subcellularLocation>
        <location evidence="1">Periplasm</location>
    </subcellularLocation>
</comment>
<feature type="region of interest" description="Disordered" evidence="6">
    <location>
        <begin position="220"/>
        <end position="240"/>
    </location>
</feature>
<dbReference type="EMBL" id="JASSOM010000050">
    <property type="protein sequence ID" value="MDK9363584.1"/>
    <property type="molecule type" value="Genomic_DNA"/>
</dbReference>